<dbReference type="InterPro" id="IPR011009">
    <property type="entry name" value="Kinase-like_dom_sf"/>
</dbReference>
<sequence>MAVVLEKEQEAIISAQQLKEIRQEIERQKRAIHPRSRQRKIFAVIAKHGLGYFFRQNSLVSLFSKKKRNQTEEENLRQLGMKLREAFEELGPTFIKLGQVLVTRQDILPEPVTRELEKLLDEVPPLPFGYLQLMLEEELPDGLQTFEWIDPRPLGSASLAQVYRAKMKSGQDVAVKVVRPTVEKLFQTDIVVIKKLVKRLNALLPEELRASLDLTGLVEDYYSSSLKELDMRAEARTMNEHRQYENDFEWIRVPEVYLATKHVLVMEFIDGWTIKEFPVDFYTFEERLKVMLDLAHYYILSMANGHYHADAHGSNILIDRKTRKAVVIDWGMTGKMDVLHAQAIFRMLMHIRLNQAEDATECAMDIIEPTIYTDPVKLRDQLRSMMIHYVNSEQGDMKYNWGALVLNLIRIGVANYCKIPNGLALWAKGFSATEGTARWLCPEISYHTVVESADVQVMESILEKRFNYRSNASLVQETGKLLGTLPRRLNKFLEHLFWNEMGLNIRIQMDATTRNTLLTIFNRVSLAIFVSSILISFSLLYRSGVLVGLPGAFQVVLVVVLLLAAGVAVVRSWWRKKQRSLF</sequence>
<evidence type="ECO:0000256" key="1">
    <source>
        <dbReference type="ARBA" id="ARBA00009670"/>
    </source>
</evidence>
<dbReference type="InterPro" id="IPR050154">
    <property type="entry name" value="UbiB_kinase"/>
</dbReference>
<dbReference type="CDD" id="cd05121">
    <property type="entry name" value="ABC1_ADCK3-like"/>
    <property type="match status" value="1"/>
</dbReference>
<evidence type="ECO:0000259" key="3">
    <source>
        <dbReference type="PROSITE" id="PS50011"/>
    </source>
</evidence>
<dbReference type="GO" id="GO:0005524">
    <property type="term" value="F:ATP binding"/>
    <property type="evidence" value="ECO:0007669"/>
    <property type="project" value="InterPro"/>
</dbReference>
<feature type="transmembrane region" description="Helical" evidence="2">
    <location>
        <begin position="524"/>
        <end position="541"/>
    </location>
</feature>
<gene>
    <name evidence="4" type="ORF">BAA01_16545</name>
</gene>
<protein>
    <submittedName>
        <fullName evidence="4">ABC transporter</fullName>
    </submittedName>
</protein>
<evidence type="ECO:0000313" key="5">
    <source>
        <dbReference type="Proteomes" id="UP000196475"/>
    </source>
</evidence>
<organism evidence="4 5">
    <name type="scientific">Bacillus thermozeamaize</name>
    <dbReference type="NCBI Taxonomy" id="230954"/>
    <lineage>
        <taxon>Bacteria</taxon>
        <taxon>Bacillati</taxon>
        <taxon>Bacillota</taxon>
        <taxon>Bacilli</taxon>
        <taxon>Bacillales</taxon>
        <taxon>Bacillaceae</taxon>
        <taxon>Bacillus</taxon>
    </lineage>
</organism>
<dbReference type="Gene3D" id="1.10.510.10">
    <property type="entry name" value="Transferase(Phosphotransferase) domain 1"/>
    <property type="match status" value="1"/>
</dbReference>
<dbReference type="GO" id="GO:0004672">
    <property type="term" value="F:protein kinase activity"/>
    <property type="evidence" value="ECO:0007669"/>
    <property type="project" value="InterPro"/>
</dbReference>
<reference evidence="5" key="1">
    <citation type="submission" date="2016-06" db="EMBL/GenBank/DDBJ databases">
        <authorList>
            <person name="Nascimento L."/>
            <person name="Pereira R.V."/>
            <person name="Martins L.F."/>
            <person name="Quaggio R.B."/>
            <person name="Silva A.M."/>
            <person name="Setubal J.C."/>
        </authorList>
    </citation>
    <scope>NUCLEOTIDE SEQUENCE [LARGE SCALE GENOMIC DNA]</scope>
</reference>
<dbReference type="Proteomes" id="UP000196475">
    <property type="component" value="Unassembled WGS sequence"/>
</dbReference>
<dbReference type="PANTHER" id="PTHR10566">
    <property type="entry name" value="CHAPERONE-ACTIVITY OF BC1 COMPLEX CABC1 -RELATED"/>
    <property type="match status" value="1"/>
</dbReference>
<keyword evidence="2" id="KW-0812">Transmembrane</keyword>
<dbReference type="SUPFAM" id="SSF56112">
    <property type="entry name" value="Protein kinase-like (PK-like)"/>
    <property type="match status" value="1"/>
</dbReference>
<dbReference type="PANTHER" id="PTHR10566:SF113">
    <property type="entry name" value="PROTEIN ACTIVITY OF BC1 COMPLEX KINASE 7, CHLOROPLASTIC"/>
    <property type="match status" value="1"/>
</dbReference>
<dbReference type="InterPro" id="IPR004147">
    <property type="entry name" value="ABC1_dom"/>
</dbReference>
<evidence type="ECO:0000256" key="2">
    <source>
        <dbReference type="SAM" id="Phobius"/>
    </source>
</evidence>
<dbReference type="EMBL" id="LZRT01000080">
    <property type="protein sequence ID" value="OUM87020.1"/>
    <property type="molecule type" value="Genomic_DNA"/>
</dbReference>
<dbReference type="AlphaFoldDB" id="A0A1Y3PI50"/>
<feature type="transmembrane region" description="Helical" evidence="2">
    <location>
        <begin position="553"/>
        <end position="574"/>
    </location>
</feature>
<feature type="domain" description="Protein kinase" evidence="3">
    <location>
        <begin position="148"/>
        <end position="530"/>
    </location>
</feature>
<dbReference type="PROSITE" id="PS50011">
    <property type="entry name" value="PROTEIN_KINASE_DOM"/>
    <property type="match status" value="1"/>
</dbReference>
<keyword evidence="2" id="KW-1133">Transmembrane helix</keyword>
<name>A0A1Y3PI50_9BACI</name>
<accession>A0A1Y3PI50</accession>
<comment type="similarity">
    <text evidence="1">Belongs to the protein kinase superfamily. ADCK protein kinase family.</text>
</comment>
<proteinExistence type="inferred from homology"/>
<dbReference type="SMART" id="SM00220">
    <property type="entry name" value="S_TKc"/>
    <property type="match status" value="1"/>
</dbReference>
<comment type="caution">
    <text evidence="4">The sequence shown here is derived from an EMBL/GenBank/DDBJ whole genome shotgun (WGS) entry which is preliminary data.</text>
</comment>
<evidence type="ECO:0000313" key="4">
    <source>
        <dbReference type="EMBL" id="OUM87020.1"/>
    </source>
</evidence>
<dbReference type="InterPro" id="IPR000719">
    <property type="entry name" value="Prot_kinase_dom"/>
</dbReference>
<keyword evidence="2" id="KW-0472">Membrane</keyword>
<dbReference type="Pfam" id="PF03109">
    <property type="entry name" value="ABC1"/>
    <property type="match status" value="1"/>
</dbReference>